<dbReference type="OrthoDB" id="5517419at2"/>
<sequence>MIQNTLNKIEERLKKTETVTEENRSELLNLVSELKGEIEELSKTHTEHAESITGFAAISTREATRQEKNPALLQLSIDGLAASVEGFETSHPTLVGVVNRICSMLANLGI</sequence>
<keyword evidence="3" id="KW-1185">Reference proteome</keyword>
<reference evidence="2 3" key="1">
    <citation type="submission" date="2016-10" db="EMBL/GenBank/DDBJ databases">
        <authorList>
            <person name="de Groot N.N."/>
        </authorList>
    </citation>
    <scope>NUCLEOTIDE SEQUENCE [LARGE SCALE GENOMIC DNA]</scope>
    <source>
        <strain evidence="2 3">DSM 8423</strain>
    </source>
</reference>
<protein>
    <recommendedName>
        <fullName evidence="4">DUF4404 domain-containing protein</fullName>
    </recommendedName>
</protein>
<evidence type="ECO:0000256" key="1">
    <source>
        <dbReference type="SAM" id="Coils"/>
    </source>
</evidence>
<dbReference type="EMBL" id="FOBS01000001">
    <property type="protein sequence ID" value="SEL94628.1"/>
    <property type="molecule type" value="Genomic_DNA"/>
</dbReference>
<keyword evidence="1" id="KW-0175">Coiled coil</keyword>
<dbReference type="Pfam" id="PF14357">
    <property type="entry name" value="DUF4404"/>
    <property type="match status" value="1"/>
</dbReference>
<accession>A0A1H7UD81</accession>
<name>A0A1H7UD81_9BACT</name>
<dbReference type="RefSeq" id="WP_093881818.1">
    <property type="nucleotide sequence ID" value="NZ_FOBS01000001.1"/>
</dbReference>
<dbReference type="STRING" id="43775.SAMN04489760_101102"/>
<evidence type="ECO:0000313" key="3">
    <source>
        <dbReference type="Proteomes" id="UP000198744"/>
    </source>
</evidence>
<feature type="coiled-coil region" evidence="1">
    <location>
        <begin position="6"/>
        <end position="44"/>
    </location>
</feature>
<dbReference type="AlphaFoldDB" id="A0A1H7UD81"/>
<evidence type="ECO:0000313" key="2">
    <source>
        <dbReference type="EMBL" id="SEL94628.1"/>
    </source>
</evidence>
<dbReference type="InterPro" id="IPR025516">
    <property type="entry name" value="DUF4404"/>
</dbReference>
<dbReference type="Proteomes" id="UP000198744">
    <property type="component" value="Unassembled WGS sequence"/>
</dbReference>
<organism evidence="2 3">
    <name type="scientific">Syntrophus gentianae</name>
    <dbReference type="NCBI Taxonomy" id="43775"/>
    <lineage>
        <taxon>Bacteria</taxon>
        <taxon>Pseudomonadati</taxon>
        <taxon>Thermodesulfobacteriota</taxon>
        <taxon>Syntrophia</taxon>
        <taxon>Syntrophales</taxon>
        <taxon>Syntrophaceae</taxon>
        <taxon>Syntrophus</taxon>
    </lineage>
</organism>
<evidence type="ECO:0008006" key="4">
    <source>
        <dbReference type="Google" id="ProtNLM"/>
    </source>
</evidence>
<proteinExistence type="predicted"/>
<gene>
    <name evidence="2" type="ORF">SAMN04489760_101102</name>
</gene>